<evidence type="ECO:0000313" key="1">
    <source>
        <dbReference type="EMBL" id="MPL96915.1"/>
    </source>
</evidence>
<dbReference type="AlphaFoldDB" id="A0A644VZJ7"/>
<organism evidence="1">
    <name type="scientific">bioreactor metagenome</name>
    <dbReference type="NCBI Taxonomy" id="1076179"/>
    <lineage>
        <taxon>unclassified sequences</taxon>
        <taxon>metagenomes</taxon>
        <taxon>ecological metagenomes</taxon>
    </lineage>
</organism>
<accession>A0A644VZJ7</accession>
<dbReference type="InterPro" id="IPR027417">
    <property type="entry name" value="P-loop_NTPase"/>
</dbReference>
<dbReference type="SUPFAM" id="SSF52540">
    <property type="entry name" value="P-loop containing nucleoside triphosphate hydrolases"/>
    <property type="match status" value="1"/>
</dbReference>
<protein>
    <submittedName>
        <fullName evidence="1">Uncharacterized protein</fullName>
    </submittedName>
</protein>
<comment type="caution">
    <text evidence="1">The sequence shown here is derived from an EMBL/GenBank/DDBJ whole genome shotgun (WGS) entry which is preliminary data.</text>
</comment>
<proteinExistence type="predicted"/>
<name>A0A644VZJ7_9ZZZZ</name>
<reference evidence="1" key="1">
    <citation type="submission" date="2019-08" db="EMBL/GenBank/DDBJ databases">
        <authorList>
            <person name="Kucharzyk K."/>
            <person name="Murdoch R.W."/>
            <person name="Higgins S."/>
            <person name="Loffler F."/>
        </authorList>
    </citation>
    <scope>NUCLEOTIDE SEQUENCE</scope>
</reference>
<gene>
    <name evidence="1" type="ORF">SDC9_43099</name>
</gene>
<sequence length="307" mass="35386">MRILANTVLLYKNFSIMRTMNRVFKYAFWKLKGTKVYALVGKSGTGKSFRSKLVAQKYRIDLIIDDGLLIRGDRILAGKSAKREENVLSAVRTAVFDDLEHQKQVSDALAKEKYHRVLIIGTSEKMVYKIASRLNLPQPEKLFRIEDIATKEQIETAMRIRYSEGKHVIPVPSIEITRNYPQIVYDSMRVFQNKKGRKVPFKRRNVSFEKTIVRPEFSKYSKVTVSEAALTQMVAHCLDEFDSQIKVKRVQVQIKPEGYALTVKLRVPMQHQISTTLGELQEYIADSLEKYGSIFVSSVNIEIEEWG</sequence>
<dbReference type="EMBL" id="VSSQ01000532">
    <property type="protein sequence ID" value="MPL96915.1"/>
    <property type="molecule type" value="Genomic_DNA"/>
</dbReference>